<evidence type="ECO:0000313" key="2">
    <source>
        <dbReference type="EMBL" id="MPC35498.1"/>
    </source>
</evidence>
<evidence type="ECO:0000313" key="3">
    <source>
        <dbReference type="Proteomes" id="UP000324222"/>
    </source>
</evidence>
<protein>
    <submittedName>
        <fullName evidence="2">Uncharacterized protein</fullName>
    </submittedName>
</protein>
<organism evidence="2 3">
    <name type="scientific">Portunus trituberculatus</name>
    <name type="common">Swimming crab</name>
    <name type="synonym">Neptunus trituberculatus</name>
    <dbReference type="NCBI Taxonomy" id="210409"/>
    <lineage>
        <taxon>Eukaryota</taxon>
        <taxon>Metazoa</taxon>
        <taxon>Ecdysozoa</taxon>
        <taxon>Arthropoda</taxon>
        <taxon>Crustacea</taxon>
        <taxon>Multicrustacea</taxon>
        <taxon>Malacostraca</taxon>
        <taxon>Eumalacostraca</taxon>
        <taxon>Eucarida</taxon>
        <taxon>Decapoda</taxon>
        <taxon>Pleocyemata</taxon>
        <taxon>Brachyura</taxon>
        <taxon>Eubrachyura</taxon>
        <taxon>Portunoidea</taxon>
        <taxon>Portunidae</taxon>
        <taxon>Portuninae</taxon>
        <taxon>Portunus</taxon>
    </lineage>
</organism>
<dbReference type="AlphaFoldDB" id="A0A5B7EQD6"/>
<feature type="region of interest" description="Disordered" evidence="1">
    <location>
        <begin position="25"/>
        <end position="57"/>
    </location>
</feature>
<gene>
    <name evidence="2" type="ORF">E2C01_028923</name>
</gene>
<dbReference type="EMBL" id="VSRR010003291">
    <property type="protein sequence ID" value="MPC35498.1"/>
    <property type="molecule type" value="Genomic_DNA"/>
</dbReference>
<sequence length="139" mass="15033">MQGSVRRRGFRTVRVFCRIASGLMPSSSSSGGSSSSPSSGYVPGPGESMPGPGVMMEGPGVKKDACCSPPACPPAPVAWLPYSKLWKAWSCPKSADPMSYEKLLLWSSQPPPPYWCCCCCCCSHPYDICWQHTQLHTKI</sequence>
<keyword evidence="3" id="KW-1185">Reference proteome</keyword>
<proteinExistence type="predicted"/>
<accession>A0A5B7EQD6</accession>
<reference evidence="2 3" key="1">
    <citation type="submission" date="2019-05" db="EMBL/GenBank/DDBJ databases">
        <title>Another draft genome of Portunus trituberculatus and its Hox gene families provides insights of decapod evolution.</title>
        <authorList>
            <person name="Jeong J.-H."/>
            <person name="Song I."/>
            <person name="Kim S."/>
            <person name="Choi T."/>
            <person name="Kim D."/>
            <person name="Ryu S."/>
            <person name="Kim W."/>
        </authorList>
    </citation>
    <scope>NUCLEOTIDE SEQUENCE [LARGE SCALE GENOMIC DNA]</scope>
    <source>
        <tissue evidence="2">Muscle</tissue>
    </source>
</reference>
<dbReference type="Proteomes" id="UP000324222">
    <property type="component" value="Unassembled WGS sequence"/>
</dbReference>
<evidence type="ECO:0000256" key="1">
    <source>
        <dbReference type="SAM" id="MobiDB-lite"/>
    </source>
</evidence>
<name>A0A5B7EQD6_PORTR</name>
<comment type="caution">
    <text evidence="2">The sequence shown here is derived from an EMBL/GenBank/DDBJ whole genome shotgun (WGS) entry which is preliminary data.</text>
</comment>